<dbReference type="OrthoDB" id="362744at2"/>
<dbReference type="GO" id="GO:0005829">
    <property type="term" value="C:cytosol"/>
    <property type="evidence" value="ECO:0007669"/>
    <property type="project" value="TreeGrafter"/>
</dbReference>
<dbReference type="SUPFAM" id="SSF47413">
    <property type="entry name" value="lambda repressor-like DNA-binding domains"/>
    <property type="match status" value="1"/>
</dbReference>
<reference evidence="3 4" key="2">
    <citation type="journal article" date="2011" name="ISME J.">
        <title>RNA-seq reveals cooperative metabolic interactions between two termite-gut spirochete species in co-culture.</title>
        <authorList>
            <person name="Rosenthal A.Z."/>
            <person name="Matson E.G."/>
            <person name="Eldar A."/>
            <person name="Leadbetter J.R."/>
        </authorList>
    </citation>
    <scope>NUCLEOTIDE SEQUENCE [LARGE SCALE GENOMIC DNA]</scope>
    <source>
        <strain evidence="4">ATCC BAA-887 / DSM 12427 / ZAS-2</strain>
    </source>
</reference>
<dbReference type="AlphaFoldDB" id="F5YP41"/>
<sequence length="113" mass="12966">MALKGLFVVNLKKFRKEEGLSQEALAKRCDASANHIGQIEMGRRFPSIELIERIAAVLKVKPYRLFKDETGEEPDENRETRDFLANLPDRVRRVLKTQLLTAISDDIDETLKP</sequence>
<evidence type="ECO:0000313" key="3">
    <source>
        <dbReference type="EMBL" id="AEF86859.1"/>
    </source>
</evidence>
<dbReference type="STRING" id="545694.TREPR_3853"/>
<dbReference type="PANTHER" id="PTHR46797">
    <property type="entry name" value="HTH-TYPE TRANSCRIPTIONAL REGULATOR"/>
    <property type="match status" value="1"/>
</dbReference>
<gene>
    <name evidence="3" type="ordered locus">TREPR_3853</name>
</gene>
<dbReference type="HOGENOM" id="CLU_066192_17_8_12"/>
<dbReference type="InterPro" id="IPR001387">
    <property type="entry name" value="Cro/C1-type_HTH"/>
</dbReference>
<dbReference type="SMART" id="SM00530">
    <property type="entry name" value="HTH_XRE"/>
    <property type="match status" value="1"/>
</dbReference>
<name>F5YP41_TREPZ</name>
<dbReference type="GO" id="GO:0003677">
    <property type="term" value="F:DNA binding"/>
    <property type="evidence" value="ECO:0007669"/>
    <property type="project" value="UniProtKB-KW"/>
</dbReference>
<feature type="domain" description="HTH cro/C1-type" evidence="2">
    <location>
        <begin position="11"/>
        <end position="65"/>
    </location>
</feature>
<dbReference type="GO" id="GO:0003700">
    <property type="term" value="F:DNA-binding transcription factor activity"/>
    <property type="evidence" value="ECO:0007669"/>
    <property type="project" value="TreeGrafter"/>
</dbReference>
<evidence type="ECO:0000259" key="2">
    <source>
        <dbReference type="PROSITE" id="PS50943"/>
    </source>
</evidence>
<keyword evidence="4" id="KW-1185">Reference proteome</keyword>
<organism evidence="3 4">
    <name type="scientific">Treponema primitia (strain ATCC BAA-887 / DSM 12427 / ZAS-2)</name>
    <dbReference type="NCBI Taxonomy" id="545694"/>
    <lineage>
        <taxon>Bacteria</taxon>
        <taxon>Pseudomonadati</taxon>
        <taxon>Spirochaetota</taxon>
        <taxon>Spirochaetia</taxon>
        <taxon>Spirochaetales</taxon>
        <taxon>Treponemataceae</taxon>
        <taxon>Treponema</taxon>
    </lineage>
</organism>
<evidence type="ECO:0000256" key="1">
    <source>
        <dbReference type="ARBA" id="ARBA00023125"/>
    </source>
</evidence>
<dbReference type="EMBL" id="CP001843">
    <property type="protein sequence ID" value="AEF86859.1"/>
    <property type="molecule type" value="Genomic_DNA"/>
</dbReference>
<dbReference type="Gene3D" id="1.10.260.40">
    <property type="entry name" value="lambda repressor-like DNA-binding domains"/>
    <property type="match status" value="1"/>
</dbReference>
<keyword evidence="1 3" id="KW-0238">DNA-binding</keyword>
<dbReference type="PANTHER" id="PTHR46797:SF1">
    <property type="entry name" value="METHYLPHOSPHONATE SYNTHASE"/>
    <property type="match status" value="1"/>
</dbReference>
<reference evidence="4" key="1">
    <citation type="submission" date="2009-12" db="EMBL/GenBank/DDBJ databases">
        <title>Complete sequence of Treponema primitia strain ZAS-2.</title>
        <authorList>
            <person name="Tetu S.G."/>
            <person name="Matson E."/>
            <person name="Ren Q."/>
            <person name="Seshadri R."/>
            <person name="Elbourne L."/>
            <person name="Hassan K.A."/>
            <person name="Durkin A."/>
            <person name="Radune D."/>
            <person name="Mohamoud Y."/>
            <person name="Shay R."/>
            <person name="Jin S."/>
            <person name="Zhang X."/>
            <person name="Lucey K."/>
            <person name="Ballor N.R."/>
            <person name="Ottesen E."/>
            <person name="Rosenthal R."/>
            <person name="Allen A."/>
            <person name="Leadbetter J.R."/>
            <person name="Paulsen I.T."/>
        </authorList>
    </citation>
    <scope>NUCLEOTIDE SEQUENCE [LARGE SCALE GENOMIC DNA]</scope>
    <source>
        <strain evidence="4">ATCC BAA-887 / DSM 12427 / ZAS-2</strain>
    </source>
</reference>
<dbReference type="eggNOG" id="COG1396">
    <property type="taxonomic scope" value="Bacteria"/>
</dbReference>
<dbReference type="PROSITE" id="PS50943">
    <property type="entry name" value="HTH_CROC1"/>
    <property type="match status" value="1"/>
</dbReference>
<dbReference type="Pfam" id="PF01381">
    <property type="entry name" value="HTH_3"/>
    <property type="match status" value="1"/>
</dbReference>
<protein>
    <submittedName>
        <fullName evidence="3">DNA-binding protein</fullName>
    </submittedName>
</protein>
<dbReference type="InterPro" id="IPR010982">
    <property type="entry name" value="Lambda_DNA-bd_dom_sf"/>
</dbReference>
<evidence type="ECO:0000313" key="4">
    <source>
        <dbReference type="Proteomes" id="UP000009223"/>
    </source>
</evidence>
<dbReference type="Proteomes" id="UP000009223">
    <property type="component" value="Chromosome"/>
</dbReference>
<dbReference type="CDD" id="cd00093">
    <property type="entry name" value="HTH_XRE"/>
    <property type="match status" value="1"/>
</dbReference>
<dbReference type="InterPro" id="IPR050807">
    <property type="entry name" value="TransReg_Diox_bact_type"/>
</dbReference>
<dbReference type="KEGG" id="tpi:TREPR_3853"/>
<accession>F5YP41</accession>
<proteinExistence type="predicted"/>